<dbReference type="RefSeq" id="WP_167986524.1">
    <property type="nucleotide sequence ID" value="NZ_JAATEJ010000033.1"/>
</dbReference>
<keyword evidence="4" id="KW-1185">Reference proteome</keyword>
<gene>
    <name evidence="3" type="ORF">HCN08_30425</name>
</gene>
<dbReference type="Proteomes" id="UP000734511">
    <property type="component" value="Unassembled WGS sequence"/>
</dbReference>
<keyword evidence="2" id="KW-0732">Signal</keyword>
<dbReference type="EMBL" id="JAATEJ010000033">
    <property type="protein sequence ID" value="NJP47689.1"/>
    <property type="molecule type" value="Genomic_DNA"/>
</dbReference>
<feature type="region of interest" description="Disordered" evidence="1">
    <location>
        <begin position="196"/>
        <end position="228"/>
    </location>
</feature>
<sequence>MRKGLAAAGVVALITAGAAACGSDEPSTPQGKVSNAFTKLGEQKSVTLGLSFDATAQQIYAAMKDEDDFELADAKMLAGLSVKAGFSSDKPLAELKSKDKGSSVGLQVLSGASNGKGGKPLAGVRSVGQKVYLQVDLKGIASLDPDNSELSDINDLLASVDSMPSSFASVKALAKGGWVSVDPEAFGEFFKTLGKDDTGSGDTGSDGSSDDGAGSPLDGLGLPSGLPTGLPTDLADKTLAQLLAPLQQSLTRDAKLTDLGSHDGADHVKATIPARTLVKDLEGGLGSLAGQLPGRMSKDLQDVPDKPVDLDLAIKDGTLSHITLDMAQLDDTVHGKLPLDMSLDGGAAPVEAPKGAQPLNPQDLVGLVMAQLGGLGGDDDA</sequence>
<evidence type="ECO:0000256" key="1">
    <source>
        <dbReference type="SAM" id="MobiDB-lite"/>
    </source>
</evidence>
<proteinExistence type="predicted"/>
<dbReference type="PROSITE" id="PS51257">
    <property type="entry name" value="PROKAR_LIPOPROTEIN"/>
    <property type="match status" value="1"/>
</dbReference>
<organism evidence="3 4">
    <name type="scientific">Actinacidiphila epipremni</name>
    <dbReference type="NCBI Taxonomy" id="2053013"/>
    <lineage>
        <taxon>Bacteria</taxon>
        <taxon>Bacillati</taxon>
        <taxon>Actinomycetota</taxon>
        <taxon>Actinomycetes</taxon>
        <taxon>Kitasatosporales</taxon>
        <taxon>Streptomycetaceae</taxon>
        <taxon>Actinacidiphila</taxon>
    </lineage>
</organism>
<evidence type="ECO:0000256" key="2">
    <source>
        <dbReference type="SAM" id="SignalP"/>
    </source>
</evidence>
<evidence type="ECO:0000313" key="3">
    <source>
        <dbReference type="EMBL" id="NJP47689.1"/>
    </source>
</evidence>
<accession>A0ABX0ZUK8</accession>
<protein>
    <submittedName>
        <fullName evidence="3">Uncharacterized protein</fullName>
    </submittedName>
</protein>
<feature type="chain" id="PRO_5045971487" evidence="2">
    <location>
        <begin position="21"/>
        <end position="381"/>
    </location>
</feature>
<feature type="compositionally biased region" description="Low complexity" evidence="1">
    <location>
        <begin position="203"/>
        <end position="228"/>
    </location>
</feature>
<name>A0ABX0ZUK8_9ACTN</name>
<comment type="caution">
    <text evidence="3">The sequence shown here is derived from an EMBL/GenBank/DDBJ whole genome shotgun (WGS) entry which is preliminary data.</text>
</comment>
<evidence type="ECO:0000313" key="4">
    <source>
        <dbReference type="Proteomes" id="UP000734511"/>
    </source>
</evidence>
<feature type="signal peptide" evidence="2">
    <location>
        <begin position="1"/>
        <end position="20"/>
    </location>
</feature>
<reference evidence="3 4" key="1">
    <citation type="submission" date="2020-03" db="EMBL/GenBank/DDBJ databases">
        <title>WGS of actinomycetes isolated from Thailand.</title>
        <authorList>
            <person name="Thawai C."/>
        </authorList>
    </citation>
    <scope>NUCLEOTIDE SEQUENCE [LARGE SCALE GENOMIC DNA]</scope>
    <source>
        <strain evidence="3 4">PRB2-1</strain>
    </source>
</reference>